<sequence>MEWSISPLLCQRPHLRRLAGAGGGAGGAGGAGSGGVRAAYIQQALSIERRLGTLQVRLRCGRHSGGGGQRRKGFTRTASRIDLSVFVEWVRAPKVWAWCGCGVVHAHFHRGSTWFAAWWGNRLPGCCCCILPPFPPTPSSLLIKRHAPGIS</sequence>
<evidence type="ECO:0000313" key="1">
    <source>
        <dbReference type="EMBL" id="MPC07619.1"/>
    </source>
</evidence>
<comment type="caution">
    <text evidence="1">The sequence shown here is derived from an EMBL/GenBank/DDBJ whole genome shotgun (WGS) entry which is preliminary data.</text>
</comment>
<reference evidence="1 2" key="1">
    <citation type="submission" date="2019-05" db="EMBL/GenBank/DDBJ databases">
        <title>Another draft genome of Portunus trituberculatus and its Hox gene families provides insights of decapod evolution.</title>
        <authorList>
            <person name="Jeong J.-H."/>
            <person name="Song I."/>
            <person name="Kim S."/>
            <person name="Choi T."/>
            <person name="Kim D."/>
            <person name="Ryu S."/>
            <person name="Kim W."/>
        </authorList>
    </citation>
    <scope>NUCLEOTIDE SEQUENCE [LARGE SCALE GENOMIC DNA]</scope>
    <source>
        <tissue evidence="1">Muscle</tissue>
    </source>
</reference>
<dbReference type="EMBL" id="VSRR010000004">
    <property type="protein sequence ID" value="MPC07619.1"/>
    <property type="molecule type" value="Genomic_DNA"/>
</dbReference>
<keyword evidence="2" id="KW-1185">Reference proteome</keyword>
<dbReference type="Proteomes" id="UP000324222">
    <property type="component" value="Unassembled WGS sequence"/>
</dbReference>
<gene>
    <name evidence="1" type="ORF">E2C01_000183</name>
</gene>
<name>A0A5B7CDM4_PORTR</name>
<proteinExistence type="predicted"/>
<organism evidence="1 2">
    <name type="scientific">Portunus trituberculatus</name>
    <name type="common">Swimming crab</name>
    <name type="synonym">Neptunus trituberculatus</name>
    <dbReference type="NCBI Taxonomy" id="210409"/>
    <lineage>
        <taxon>Eukaryota</taxon>
        <taxon>Metazoa</taxon>
        <taxon>Ecdysozoa</taxon>
        <taxon>Arthropoda</taxon>
        <taxon>Crustacea</taxon>
        <taxon>Multicrustacea</taxon>
        <taxon>Malacostraca</taxon>
        <taxon>Eumalacostraca</taxon>
        <taxon>Eucarida</taxon>
        <taxon>Decapoda</taxon>
        <taxon>Pleocyemata</taxon>
        <taxon>Brachyura</taxon>
        <taxon>Eubrachyura</taxon>
        <taxon>Portunoidea</taxon>
        <taxon>Portunidae</taxon>
        <taxon>Portuninae</taxon>
        <taxon>Portunus</taxon>
    </lineage>
</organism>
<protein>
    <submittedName>
        <fullName evidence="1">Uncharacterized protein</fullName>
    </submittedName>
</protein>
<accession>A0A5B7CDM4</accession>
<evidence type="ECO:0000313" key="2">
    <source>
        <dbReference type="Proteomes" id="UP000324222"/>
    </source>
</evidence>
<dbReference type="AlphaFoldDB" id="A0A5B7CDM4"/>